<evidence type="ECO:0000313" key="2">
    <source>
        <dbReference type="EMBL" id="CAH2398960.1"/>
    </source>
</evidence>
<reference evidence="2" key="1">
    <citation type="submission" date="2022-03" db="EMBL/GenBank/DDBJ databases">
        <authorList>
            <person name="Brunel B."/>
        </authorList>
    </citation>
    <scope>NUCLEOTIDE SEQUENCE</scope>
    <source>
        <strain evidence="2">STM4922sample</strain>
    </source>
</reference>
<dbReference type="EMBL" id="CAKXZS010000014">
    <property type="protein sequence ID" value="CAH2398960.1"/>
    <property type="molecule type" value="Genomic_DNA"/>
</dbReference>
<sequence length="98" mass="10657">MVPRSAMSCVPGRQEVRTKELFSQMEFKKTSRAILADPRSFAPPSVLPDISPTSGEIGSFAGGALLAVEIGESRREHDLPPKWGRCPAGQRGALSHRR</sequence>
<protein>
    <submittedName>
        <fullName evidence="2">Uncharacterized protein</fullName>
    </submittedName>
</protein>
<gene>
    <name evidence="2" type="ORF">MES4922_210001</name>
</gene>
<organism evidence="2 3">
    <name type="scientific">Mesorhizobium ventifaucium</name>
    <dbReference type="NCBI Taxonomy" id="666020"/>
    <lineage>
        <taxon>Bacteria</taxon>
        <taxon>Pseudomonadati</taxon>
        <taxon>Pseudomonadota</taxon>
        <taxon>Alphaproteobacteria</taxon>
        <taxon>Hyphomicrobiales</taxon>
        <taxon>Phyllobacteriaceae</taxon>
        <taxon>Mesorhizobium</taxon>
    </lineage>
</organism>
<evidence type="ECO:0000256" key="1">
    <source>
        <dbReference type="SAM" id="MobiDB-lite"/>
    </source>
</evidence>
<dbReference type="Proteomes" id="UP001152604">
    <property type="component" value="Unassembled WGS sequence"/>
</dbReference>
<proteinExistence type="predicted"/>
<feature type="region of interest" description="Disordered" evidence="1">
    <location>
        <begin position="75"/>
        <end position="98"/>
    </location>
</feature>
<evidence type="ECO:0000313" key="3">
    <source>
        <dbReference type="Proteomes" id="UP001152604"/>
    </source>
</evidence>
<accession>A0ABN8JSX4</accession>
<keyword evidence="3" id="KW-1185">Reference proteome</keyword>
<name>A0ABN8JSX4_9HYPH</name>
<comment type="caution">
    <text evidence="2">The sequence shown here is derived from an EMBL/GenBank/DDBJ whole genome shotgun (WGS) entry which is preliminary data.</text>
</comment>